<evidence type="ECO:0000256" key="1">
    <source>
        <dbReference type="ARBA" id="ARBA00010884"/>
    </source>
</evidence>
<dbReference type="SUPFAM" id="SSF53474">
    <property type="entry name" value="alpha/beta-Hydrolases"/>
    <property type="match status" value="1"/>
</dbReference>
<protein>
    <submittedName>
        <fullName evidence="2">Alpha/beta hydrolase family protein</fullName>
    </submittedName>
</protein>
<reference evidence="2" key="1">
    <citation type="submission" date="2015-07" db="EMBL/GenBank/DDBJ databases">
        <title>Adaptation to a free-living lifestyle via gene acquisitions in the diplomonad Trepomonas sp. PC1.</title>
        <authorList>
            <person name="Xu F."/>
            <person name="Jerlstrom-Hultqvist J."/>
            <person name="Kolisko M."/>
            <person name="Simpson A.G.B."/>
            <person name="Roger A.J."/>
            <person name="Svard S.G."/>
            <person name="Andersson J.O."/>
        </authorList>
    </citation>
    <scope>NUCLEOTIDE SEQUENCE</scope>
    <source>
        <strain evidence="2">PC1</strain>
    </source>
</reference>
<dbReference type="PANTHER" id="PTHR10794:SF63">
    <property type="entry name" value="ALPHA_BETA HYDROLASE 1, ISOFORM A"/>
    <property type="match status" value="1"/>
</dbReference>
<name>A0A146K771_9EUKA</name>
<proteinExistence type="inferred from homology"/>
<dbReference type="InterPro" id="IPR029058">
    <property type="entry name" value="AB_hydrolase_fold"/>
</dbReference>
<dbReference type="InterPro" id="IPR050960">
    <property type="entry name" value="AB_hydrolase_4_sf"/>
</dbReference>
<feature type="non-terminal residue" evidence="2">
    <location>
        <position position="1"/>
    </location>
</feature>
<dbReference type="GO" id="GO:0034338">
    <property type="term" value="F:short-chain carboxylesterase activity"/>
    <property type="evidence" value="ECO:0007669"/>
    <property type="project" value="TreeGrafter"/>
</dbReference>
<evidence type="ECO:0000313" key="2">
    <source>
        <dbReference type="EMBL" id="JAP91675.1"/>
    </source>
</evidence>
<dbReference type="PANTHER" id="PTHR10794">
    <property type="entry name" value="ABHYDROLASE DOMAIN-CONTAINING PROTEIN"/>
    <property type="match status" value="1"/>
</dbReference>
<comment type="similarity">
    <text evidence="1">Belongs to the AB hydrolase superfamily. AB hydrolase 4 family.</text>
</comment>
<organism evidence="2">
    <name type="scientific">Trepomonas sp. PC1</name>
    <dbReference type="NCBI Taxonomy" id="1076344"/>
    <lineage>
        <taxon>Eukaryota</taxon>
        <taxon>Metamonada</taxon>
        <taxon>Diplomonadida</taxon>
        <taxon>Hexamitidae</taxon>
        <taxon>Hexamitinae</taxon>
        <taxon>Trepomonas</taxon>
    </lineage>
</organism>
<dbReference type="AlphaFoldDB" id="A0A146K771"/>
<sequence>PPANKLIPLRPSTIKPPKPVYERRQFVYQQDSNDYFYYEYLISDEQTNKLLPVIIVCFMGGHSKSACIRRLAQKLSKQHDVYIILPRGSLDTQINPKQKKFRSEGYDTEDIESLVQLVGKCYLVGYSLGGLTVGHYLASTKQTNVQKAFLGYTEHDPNHSTKIPQKIKLMLGTCLKSYITSNKEYFLNHAFTQQQLDDILMNGTIIRYDEIVWCSLKGYKTVEEYYNSVNLKNRIKDFKIPTLFFNVDDDIICGKIYLTNEIMNNKNVNLVVINKGNHLGGVLRNGSDIASEIAAQFFK</sequence>
<accession>A0A146K771</accession>
<dbReference type="EMBL" id="GDID01004931">
    <property type="protein sequence ID" value="JAP91675.1"/>
    <property type="molecule type" value="Transcribed_RNA"/>
</dbReference>
<dbReference type="Gene3D" id="3.40.50.1820">
    <property type="entry name" value="alpha/beta hydrolase"/>
    <property type="match status" value="1"/>
</dbReference>
<dbReference type="GO" id="GO:0047372">
    <property type="term" value="F:monoacylglycerol lipase activity"/>
    <property type="evidence" value="ECO:0007669"/>
    <property type="project" value="TreeGrafter"/>
</dbReference>
<gene>
    <name evidence="2" type="ORF">TPC1_16635</name>
</gene>
<keyword evidence="2" id="KW-0378">Hydrolase</keyword>